<evidence type="ECO:0000313" key="2">
    <source>
        <dbReference type="EMBL" id="QHT82179.1"/>
    </source>
</evidence>
<protein>
    <submittedName>
        <fullName evidence="2">Uncharacterized protein</fullName>
    </submittedName>
</protein>
<reference evidence="2" key="1">
    <citation type="journal article" date="2020" name="Nature">
        <title>Giant virus diversity and host interactions through global metagenomics.</title>
        <authorList>
            <person name="Schulz F."/>
            <person name="Roux S."/>
            <person name="Paez-Espino D."/>
            <person name="Jungbluth S."/>
            <person name="Walsh D.A."/>
            <person name="Denef V.J."/>
            <person name="McMahon K.D."/>
            <person name="Konstantinidis K.T."/>
            <person name="Eloe-Fadrosh E.A."/>
            <person name="Kyrpides N.C."/>
            <person name="Woyke T."/>
        </authorList>
    </citation>
    <scope>NUCLEOTIDE SEQUENCE</scope>
    <source>
        <strain evidence="2">GVMAG-M-3300023184-161</strain>
    </source>
</reference>
<dbReference type="EMBL" id="MN739997">
    <property type="protein sequence ID" value="QHT82179.1"/>
    <property type="molecule type" value="Genomic_DNA"/>
</dbReference>
<keyword evidence="1" id="KW-0812">Transmembrane</keyword>
<dbReference type="AlphaFoldDB" id="A0A6C0HNW5"/>
<sequence>MKYIMLIFFLFWVLSFTFISFIIIDYFNSYNNKKEFFVSSPVKNAKIKYSKYLRNIRTSVNNLNGRVKNTLNRAYSKIF</sequence>
<name>A0A6C0HNW5_9ZZZZ</name>
<organism evidence="2">
    <name type="scientific">viral metagenome</name>
    <dbReference type="NCBI Taxonomy" id="1070528"/>
    <lineage>
        <taxon>unclassified sequences</taxon>
        <taxon>metagenomes</taxon>
        <taxon>organismal metagenomes</taxon>
    </lineage>
</organism>
<keyword evidence="1" id="KW-0472">Membrane</keyword>
<accession>A0A6C0HNW5</accession>
<proteinExistence type="predicted"/>
<evidence type="ECO:0000256" key="1">
    <source>
        <dbReference type="SAM" id="Phobius"/>
    </source>
</evidence>
<feature type="transmembrane region" description="Helical" evidence="1">
    <location>
        <begin position="6"/>
        <end position="27"/>
    </location>
</feature>
<keyword evidence="1" id="KW-1133">Transmembrane helix</keyword>